<accession>A0A2D3WI72</accession>
<evidence type="ECO:0008006" key="4">
    <source>
        <dbReference type="Google" id="ProtNLM"/>
    </source>
</evidence>
<dbReference type="AlphaFoldDB" id="A0A2D3WI72"/>
<keyword evidence="1" id="KW-1133">Transmembrane helix</keyword>
<protein>
    <recommendedName>
        <fullName evidence="4">Copper resistance protein D domain-containing protein</fullName>
    </recommendedName>
</protein>
<name>A0A2D3WI72_9BACT</name>
<reference evidence="2 3" key="1">
    <citation type="journal article" date="2017" name="Front. Microbiol.">
        <title>Comparative Genomic Analysis of the Class Epsilonproteobacteria and Proposed Reclassification to Epsilonbacteraeota (phyl. nov.).</title>
        <authorList>
            <person name="Waite D.W."/>
            <person name="Vanwonterghem I."/>
            <person name="Rinke C."/>
            <person name="Parks D.H."/>
            <person name="Zhang Y."/>
            <person name="Takai K."/>
            <person name="Sievert S.M."/>
            <person name="Simon J."/>
            <person name="Campbell B.J."/>
            <person name="Hanson T.E."/>
            <person name="Woyke T."/>
            <person name="Klotz M.G."/>
            <person name="Hugenholtz P."/>
        </authorList>
    </citation>
    <scope>NUCLEOTIDE SEQUENCE [LARGE SCALE GENOMIC DNA]</scope>
    <source>
        <strain evidence="2">UBA12443</strain>
    </source>
</reference>
<organism evidence="2 3">
    <name type="scientific">Sulfuricurvum kujiense</name>
    <dbReference type="NCBI Taxonomy" id="148813"/>
    <lineage>
        <taxon>Bacteria</taxon>
        <taxon>Pseudomonadati</taxon>
        <taxon>Campylobacterota</taxon>
        <taxon>Epsilonproteobacteria</taxon>
        <taxon>Campylobacterales</taxon>
        <taxon>Sulfurimonadaceae</taxon>
        <taxon>Sulfuricurvum</taxon>
    </lineage>
</organism>
<proteinExistence type="predicted"/>
<feature type="transmembrane region" description="Helical" evidence="1">
    <location>
        <begin position="114"/>
        <end position="131"/>
    </location>
</feature>
<feature type="transmembrane region" description="Helical" evidence="1">
    <location>
        <begin position="152"/>
        <end position="174"/>
    </location>
</feature>
<comment type="caution">
    <text evidence="2">The sequence shown here is derived from an EMBL/GenBank/DDBJ whole genome shotgun (WGS) entry which is preliminary data.</text>
</comment>
<evidence type="ECO:0000313" key="2">
    <source>
        <dbReference type="EMBL" id="DAB37976.1"/>
    </source>
</evidence>
<keyword evidence="1" id="KW-0472">Membrane</keyword>
<evidence type="ECO:0000256" key="1">
    <source>
        <dbReference type="SAM" id="Phobius"/>
    </source>
</evidence>
<feature type="transmembrane region" description="Helical" evidence="1">
    <location>
        <begin position="59"/>
        <end position="86"/>
    </location>
</feature>
<dbReference type="RefSeq" id="WP_294897184.1">
    <property type="nucleotide sequence ID" value="NZ_DLUI01000119.1"/>
</dbReference>
<dbReference type="EMBL" id="DLUI01000119">
    <property type="protein sequence ID" value="DAB37976.1"/>
    <property type="molecule type" value="Genomic_DNA"/>
</dbReference>
<keyword evidence="1" id="KW-0812">Transmembrane</keyword>
<feature type="transmembrane region" description="Helical" evidence="1">
    <location>
        <begin position="15"/>
        <end position="38"/>
    </location>
</feature>
<gene>
    <name evidence="2" type="ORF">CFH83_08305</name>
</gene>
<evidence type="ECO:0000313" key="3">
    <source>
        <dbReference type="Proteomes" id="UP000228859"/>
    </source>
</evidence>
<dbReference type="Proteomes" id="UP000228859">
    <property type="component" value="Unassembled WGS sequence"/>
</dbReference>
<sequence length="178" mass="19871">MKEFLVETFAHHRTLIVFLHVISAVIWVGGMIAIRFATHQSLALISDPKLRLERAAHTLKRLFTIVMPFVILLIITAVLMAVGLGFRAAAMDPMGNVIDEYAMSIYNTVHIKEAIWLIMALNLGAMMWRRAKAEKALKEGNLEKAKEMLGLIAKYMVPVNIALGVIAIFIGVVLRNAY</sequence>